<evidence type="ECO:0000313" key="2">
    <source>
        <dbReference type="EMBL" id="MER6983586.1"/>
    </source>
</evidence>
<dbReference type="EMBL" id="JBEPCU010001430">
    <property type="protein sequence ID" value="MER6983586.1"/>
    <property type="molecule type" value="Genomic_DNA"/>
</dbReference>
<evidence type="ECO:0000313" key="3">
    <source>
        <dbReference type="Proteomes" id="UP001458415"/>
    </source>
</evidence>
<feature type="region of interest" description="Disordered" evidence="1">
    <location>
        <begin position="1"/>
        <end position="20"/>
    </location>
</feature>
<accession>A0ABV1WHF0</accession>
<sequence length="74" mass="7729">GGGGDSRHRHRRGGSVRRRPEAARIGLNPWALGTWITPAAGSLRRPRATAACPGLAAPLTTAFAMTLLSGRWAG</sequence>
<name>A0ABV1WHF0_9ACTN</name>
<feature type="compositionally biased region" description="Basic residues" evidence="1">
    <location>
        <begin position="7"/>
        <end position="17"/>
    </location>
</feature>
<organism evidence="2 3">
    <name type="scientific">Streptomyces carpinensis</name>
    <dbReference type="NCBI Taxonomy" id="66369"/>
    <lineage>
        <taxon>Bacteria</taxon>
        <taxon>Bacillati</taxon>
        <taxon>Actinomycetota</taxon>
        <taxon>Actinomycetes</taxon>
        <taxon>Kitasatosporales</taxon>
        <taxon>Streptomycetaceae</taxon>
        <taxon>Streptomyces</taxon>
    </lineage>
</organism>
<proteinExistence type="predicted"/>
<reference evidence="2 3" key="1">
    <citation type="submission" date="2024-06" db="EMBL/GenBank/DDBJ databases">
        <title>The Natural Products Discovery Center: Release of the First 8490 Sequenced Strains for Exploring Actinobacteria Biosynthetic Diversity.</title>
        <authorList>
            <person name="Kalkreuter E."/>
            <person name="Kautsar S.A."/>
            <person name="Yang D."/>
            <person name="Bader C.D."/>
            <person name="Teijaro C.N."/>
            <person name="Fluegel L."/>
            <person name="Davis C.M."/>
            <person name="Simpson J.R."/>
            <person name="Lauterbach L."/>
            <person name="Steele A.D."/>
            <person name="Gui C."/>
            <person name="Meng S."/>
            <person name="Li G."/>
            <person name="Viehrig K."/>
            <person name="Ye F."/>
            <person name="Su P."/>
            <person name="Kiefer A.F."/>
            <person name="Nichols A."/>
            <person name="Cepeda A.J."/>
            <person name="Yan W."/>
            <person name="Fan B."/>
            <person name="Jiang Y."/>
            <person name="Adhikari A."/>
            <person name="Zheng C.-J."/>
            <person name="Schuster L."/>
            <person name="Cowan T.M."/>
            <person name="Smanski M.J."/>
            <person name="Chevrette M.G."/>
            <person name="De Carvalho L.P.S."/>
            <person name="Shen B."/>
        </authorList>
    </citation>
    <scope>NUCLEOTIDE SEQUENCE [LARGE SCALE GENOMIC DNA]</scope>
    <source>
        <strain evidence="2 3">NPDC000634</strain>
    </source>
</reference>
<keyword evidence="3" id="KW-1185">Reference proteome</keyword>
<protein>
    <submittedName>
        <fullName evidence="2">Uncharacterized protein</fullName>
    </submittedName>
</protein>
<comment type="caution">
    <text evidence="2">The sequence shown here is derived from an EMBL/GenBank/DDBJ whole genome shotgun (WGS) entry which is preliminary data.</text>
</comment>
<dbReference type="Proteomes" id="UP001458415">
    <property type="component" value="Unassembled WGS sequence"/>
</dbReference>
<evidence type="ECO:0000256" key="1">
    <source>
        <dbReference type="SAM" id="MobiDB-lite"/>
    </source>
</evidence>
<gene>
    <name evidence="2" type="ORF">ABT317_43210</name>
</gene>
<feature type="non-terminal residue" evidence="2">
    <location>
        <position position="1"/>
    </location>
</feature>